<gene>
    <name evidence="16" type="ORF">NKR23_g4047</name>
</gene>
<feature type="compositionally biased region" description="Low complexity" evidence="15">
    <location>
        <begin position="186"/>
        <end position="200"/>
    </location>
</feature>
<keyword evidence="8 14" id="KW-0862">Zinc</keyword>
<feature type="compositionally biased region" description="Basic residues" evidence="15">
    <location>
        <begin position="396"/>
        <end position="405"/>
    </location>
</feature>
<dbReference type="GO" id="GO:0006355">
    <property type="term" value="P:regulation of DNA-templated transcription"/>
    <property type="evidence" value="ECO:0007669"/>
    <property type="project" value="InterPro"/>
</dbReference>
<sequence length="425" mass="43726">MDAVDATGHYEVYATEETPSLCSIIIDTNPRAWAAINDVLPISKAIANILIFVNAHLSFSNSNQVAIIASHCNRAVWLYPEPPKPASKPPPTSAADGSGDIEMTDADGPSNPTPPKRSSANKYAQFAHVESTLLSSLRSLITSTTEADLSTTTTQIAGALTLALSHINKASVALTQTRTPSSNAKVPTSSSAPASSAAAGTTSGAVSGGGALHGLHARILVVSVSDSSASQYIPTMNAVFAAAHAGIPIDTLALRGSATFLQQASFITRGTFLEAREPRGLLTYLMFGFASSSAPAESQSTAAGSSSSSGAASAAGGPGTTVRADAASVNQLLAPSADAVDFRAACFCHRRVVDTGFVCSICLSIFCEVPEGAECLTCGTKLALGNYGAKPAVVPRQRKKKRRRLGINSEGREESYSVAGTPRPG</sequence>
<evidence type="ECO:0000256" key="15">
    <source>
        <dbReference type="SAM" id="MobiDB-lite"/>
    </source>
</evidence>
<dbReference type="GO" id="GO:0006289">
    <property type="term" value="P:nucleotide-excision repair"/>
    <property type="evidence" value="ECO:0007669"/>
    <property type="project" value="UniProtKB-UniRule"/>
</dbReference>
<feature type="compositionally biased region" description="Pro residues" evidence="15">
    <location>
        <begin position="81"/>
        <end position="92"/>
    </location>
</feature>
<evidence type="ECO:0000256" key="6">
    <source>
        <dbReference type="ARBA" id="ARBA00022763"/>
    </source>
</evidence>
<keyword evidence="12 14" id="KW-0539">Nucleus</keyword>
<feature type="region of interest" description="Disordered" evidence="15">
    <location>
        <begin position="176"/>
        <end position="200"/>
    </location>
</feature>
<evidence type="ECO:0000313" key="17">
    <source>
        <dbReference type="Proteomes" id="UP001174694"/>
    </source>
</evidence>
<evidence type="ECO:0000256" key="14">
    <source>
        <dbReference type="RuleBase" id="RU368090"/>
    </source>
</evidence>
<feature type="region of interest" description="Disordered" evidence="15">
    <location>
        <begin position="395"/>
        <end position="425"/>
    </location>
</feature>
<evidence type="ECO:0000256" key="8">
    <source>
        <dbReference type="ARBA" id="ARBA00022833"/>
    </source>
</evidence>
<comment type="subunit">
    <text evidence="14">Component of the 7-subunit TFIIH core complex composed of XPB/SSL2, XPD/RAD3, SSL1, TFB1, TFB2, TFB4 and TFB5, which is active in NER. The core complex associates with the 3-subunit CTD-kinase module TFIIK composed of CCL1, KIN28 and TFB3 to form the 10-subunit holoenzyme (holo-TFIIH) active in transcription.</text>
</comment>
<dbReference type="Gene3D" id="3.40.50.410">
    <property type="entry name" value="von Willebrand factor, type A domain"/>
    <property type="match status" value="1"/>
</dbReference>
<evidence type="ECO:0000256" key="7">
    <source>
        <dbReference type="ARBA" id="ARBA00022771"/>
    </source>
</evidence>
<feature type="compositionally biased region" description="Polar residues" evidence="15">
    <location>
        <begin position="176"/>
        <end position="185"/>
    </location>
</feature>
<accession>A0AA38RHE0</accession>
<dbReference type="EMBL" id="JANBVO010000009">
    <property type="protein sequence ID" value="KAJ9149816.1"/>
    <property type="molecule type" value="Genomic_DNA"/>
</dbReference>
<comment type="subcellular location">
    <subcellularLocation>
        <location evidence="2 14">Nucleus</location>
    </subcellularLocation>
</comment>
<evidence type="ECO:0000256" key="10">
    <source>
        <dbReference type="ARBA" id="ARBA00023163"/>
    </source>
</evidence>
<dbReference type="GO" id="GO:0008270">
    <property type="term" value="F:zinc ion binding"/>
    <property type="evidence" value="ECO:0007669"/>
    <property type="project" value="UniProtKB-KW"/>
</dbReference>
<keyword evidence="6 14" id="KW-0227">DNA damage</keyword>
<dbReference type="PANTHER" id="PTHR12831">
    <property type="entry name" value="TRANSCRIPTION INITIATION FACTOR IIH TFIIH , POLYPEPTIDE 3-RELATED"/>
    <property type="match status" value="1"/>
</dbReference>
<protein>
    <recommendedName>
        <fullName evidence="4 14">General transcription and DNA repair factor IIH subunit TFB4</fullName>
        <shortName evidence="14">TFIIH subunit TFB4</shortName>
    </recommendedName>
    <alternativeName>
        <fullName evidence="13 14">RNA polymerase II transcription factor B subunit 4</fullName>
    </alternativeName>
</protein>
<dbReference type="Pfam" id="PF03850">
    <property type="entry name" value="Tfb4"/>
    <property type="match status" value="2"/>
</dbReference>
<evidence type="ECO:0000313" key="16">
    <source>
        <dbReference type="EMBL" id="KAJ9149816.1"/>
    </source>
</evidence>
<dbReference type="GO" id="GO:0000439">
    <property type="term" value="C:transcription factor TFIIH core complex"/>
    <property type="evidence" value="ECO:0007669"/>
    <property type="project" value="UniProtKB-UniRule"/>
</dbReference>
<evidence type="ECO:0000256" key="2">
    <source>
        <dbReference type="ARBA" id="ARBA00004123"/>
    </source>
</evidence>
<dbReference type="Proteomes" id="UP001174694">
    <property type="component" value="Unassembled WGS sequence"/>
</dbReference>
<keyword evidence="5 14" id="KW-0479">Metal-binding</keyword>
<comment type="function">
    <text evidence="1 14">Component of the general transcription and DNA repair factor IIH (TFIIH) core complex, which is involved in general and transcription-coupled nucleotide excision repair (NER) of damaged DNA and, when complexed to TFIIK, in RNA transcription by RNA polymerase II. In NER, TFIIH acts by opening DNA around the lesion to allow the excision of the damaged oligonucleotide and its replacement by a new DNA fragment. In transcription, TFIIH has an essential role in transcription initiation. When the pre-initiation complex (PIC) has been established, TFIIH is required for promoter opening and promoter escape. Phosphorylation of the C-terminal tail (CTD) of the largest subunit of RNA polymerase II by the kinase module TFIIK controls the initiation of transcription.</text>
</comment>
<evidence type="ECO:0000256" key="9">
    <source>
        <dbReference type="ARBA" id="ARBA00023015"/>
    </source>
</evidence>
<evidence type="ECO:0000256" key="5">
    <source>
        <dbReference type="ARBA" id="ARBA00022723"/>
    </source>
</evidence>
<keyword evidence="10 14" id="KW-0804">Transcription</keyword>
<evidence type="ECO:0000256" key="3">
    <source>
        <dbReference type="ARBA" id="ARBA00005273"/>
    </source>
</evidence>
<dbReference type="InterPro" id="IPR036465">
    <property type="entry name" value="vWFA_dom_sf"/>
</dbReference>
<keyword evidence="9 14" id="KW-0805">Transcription regulation</keyword>
<reference evidence="16" key="1">
    <citation type="submission" date="2022-07" db="EMBL/GenBank/DDBJ databases">
        <title>Fungi with potential for degradation of polypropylene.</title>
        <authorList>
            <person name="Gostincar C."/>
        </authorList>
    </citation>
    <scope>NUCLEOTIDE SEQUENCE</scope>
    <source>
        <strain evidence="16">EXF-13308</strain>
    </source>
</reference>
<dbReference type="GO" id="GO:0005675">
    <property type="term" value="C:transcription factor TFIIH holo complex"/>
    <property type="evidence" value="ECO:0007669"/>
    <property type="project" value="UniProtKB-UniRule"/>
</dbReference>
<keyword evidence="11 14" id="KW-0234">DNA repair</keyword>
<dbReference type="InterPro" id="IPR004600">
    <property type="entry name" value="TFIIH_Tfb4/GTF2H3"/>
</dbReference>
<keyword evidence="17" id="KW-1185">Reference proteome</keyword>
<dbReference type="PANTHER" id="PTHR12831:SF0">
    <property type="entry name" value="GENERAL TRANSCRIPTION FACTOR IIH SUBUNIT 3"/>
    <property type="match status" value="1"/>
</dbReference>
<organism evidence="16 17">
    <name type="scientific">Pleurostoma richardsiae</name>
    <dbReference type="NCBI Taxonomy" id="41990"/>
    <lineage>
        <taxon>Eukaryota</taxon>
        <taxon>Fungi</taxon>
        <taxon>Dikarya</taxon>
        <taxon>Ascomycota</taxon>
        <taxon>Pezizomycotina</taxon>
        <taxon>Sordariomycetes</taxon>
        <taxon>Sordariomycetidae</taxon>
        <taxon>Calosphaeriales</taxon>
        <taxon>Pleurostomataceae</taxon>
        <taxon>Pleurostoma</taxon>
    </lineage>
</organism>
<feature type="region of interest" description="Disordered" evidence="15">
    <location>
        <begin position="81"/>
        <end position="121"/>
    </location>
</feature>
<dbReference type="AlphaFoldDB" id="A0AA38RHE0"/>
<proteinExistence type="inferred from homology"/>
<keyword evidence="7 14" id="KW-0863">Zinc-finger</keyword>
<name>A0AA38RHE0_9PEZI</name>
<evidence type="ECO:0000256" key="4">
    <source>
        <dbReference type="ARBA" id="ARBA00021280"/>
    </source>
</evidence>
<comment type="caution">
    <text evidence="16">The sequence shown here is derived from an EMBL/GenBank/DDBJ whole genome shotgun (WGS) entry which is preliminary data.</text>
</comment>
<comment type="similarity">
    <text evidence="3 14">Belongs to the TFB4 family.</text>
</comment>
<evidence type="ECO:0000256" key="12">
    <source>
        <dbReference type="ARBA" id="ARBA00023242"/>
    </source>
</evidence>
<dbReference type="FunFam" id="3.40.50.410:FF:000084">
    <property type="entry name" value="Transcription factor TFIIH subunit Tfb4, putative"/>
    <property type="match status" value="1"/>
</dbReference>
<evidence type="ECO:0000256" key="13">
    <source>
        <dbReference type="ARBA" id="ARBA00033341"/>
    </source>
</evidence>
<evidence type="ECO:0000256" key="11">
    <source>
        <dbReference type="ARBA" id="ARBA00023204"/>
    </source>
</evidence>
<evidence type="ECO:0000256" key="1">
    <source>
        <dbReference type="ARBA" id="ARBA00002817"/>
    </source>
</evidence>